<dbReference type="InterPro" id="IPR023801">
    <property type="entry name" value="His_deacetylse_dom"/>
</dbReference>
<dbReference type="CDD" id="cd09993">
    <property type="entry name" value="HDAC_classIV"/>
    <property type="match status" value="1"/>
</dbReference>
<dbReference type="PRINTS" id="PR01270">
    <property type="entry name" value="HDASUPER"/>
</dbReference>
<dbReference type="EMBL" id="AM265393">
    <property type="protein sequence ID" value="CAK22358.1"/>
    <property type="molecule type" value="mRNA"/>
</dbReference>
<dbReference type="AlphaFoldDB" id="Q1H8P7"/>
<evidence type="ECO:0000256" key="1">
    <source>
        <dbReference type="ARBA" id="ARBA00022801"/>
    </source>
</evidence>
<dbReference type="Gene3D" id="3.40.800.20">
    <property type="entry name" value="Histone deacetylase domain"/>
    <property type="match status" value="1"/>
</dbReference>
<dbReference type="PANTHER" id="PTHR10625">
    <property type="entry name" value="HISTONE DEACETYLASE HDAC1-RELATED"/>
    <property type="match status" value="1"/>
</dbReference>
<gene>
    <name evidence="3" type="primary">hdac</name>
</gene>
<feature type="domain" description="Histone deacetylase" evidence="2">
    <location>
        <begin position="36"/>
        <end position="301"/>
    </location>
</feature>
<organism evidence="3">
    <name type="scientific">Platynereis dumerilii</name>
    <name type="common">Dumeril's clam worm</name>
    <dbReference type="NCBI Taxonomy" id="6359"/>
    <lineage>
        <taxon>Eukaryota</taxon>
        <taxon>Metazoa</taxon>
        <taxon>Spiralia</taxon>
        <taxon>Lophotrochozoa</taxon>
        <taxon>Annelida</taxon>
        <taxon>Polychaeta</taxon>
        <taxon>Errantia</taxon>
        <taxon>Phyllodocida</taxon>
        <taxon>Nereididae</taxon>
        <taxon>Platynereis</taxon>
    </lineage>
</organism>
<protein>
    <submittedName>
        <fullName evidence="3">Class 4 HDAC protein</fullName>
    </submittedName>
</protein>
<dbReference type="InterPro" id="IPR037138">
    <property type="entry name" value="His_deacetylse_dom_sf"/>
</dbReference>
<dbReference type="InterPro" id="IPR000286">
    <property type="entry name" value="HDACs"/>
</dbReference>
<dbReference type="Pfam" id="PF00850">
    <property type="entry name" value="Hist_deacetyl"/>
    <property type="match status" value="1"/>
</dbReference>
<reference evidence="3" key="1">
    <citation type="submission" date="2006-05" db="EMBL/GenBank/DDBJ databases">
        <title>Comparative genomics of the class 4 histone deacetylase family indicates a complex evolutionary history.</title>
        <authorList>
            <person name="Ledent V."/>
            <person name="Vervoort M."/>
        </authorList>
    </citation>
    <scope>NUCLEOTIDE SEQUENCE</scope>
</reference>
<proteinExistence type="evidence at transcript level"/>
<evidence type="ECO:0000259" key="2">
    <source>
        <dbReference type="Pfam" id="PF00850"/>
    </source>
</evidence>
<dbReference type="InterPro" id="IPR023696">
    <property type="entry name" value="Ureohydrolase_dom_sf"/>
</dbReference>
<dbReference type="SMR" id="Q1H8P7"/>
<dbReference type="PANTHER" id="PTHR10625:SF19">
    <property type="entry name" value="HISTONE DEACETYLASE 12"/>
    <property type="match status" value="1"/>
</dbReference>
<evidence type="ECO:0000313" key="3">
    <source>
        <dbReference type="EMBL" id="CAK22358.1"/>
    </source>
</evidence>
<name>Q1H8P7_PLADU</name>
<dbReference type="GO" id="GO:0016787">
    <property type="term" value="F:hydrolase activity"/>
    <property type="evidence" value="ECO:0007669"/>
    <property type="project" value="UniProtKB-KW"/>
</dbReference>
<accession>Q1H8P7</accession>
<sequence length="322" mass="35986">MRSQFIRTFAARTTVTSNCLPIIHHHDYVSELPKGHRFAMKKFHGVFNYLLKDNIIQMKQVAEPDEVSSQVAGLVHTPEYVEKFFTGKTSEKEQRRTGFKWNKGLLRRCRLEAGGTVLGCHLAKERGLACSTGGGTHHAFPSYGSGYCLLNDLAIAAENSVATGVAERVLIVDLDVHQGDGTANIFEDSDSIFTFSMHCQSNFPFVKQNSDLDVGLADHIGDAEYMRELQTHLPVILETFHPGLILYDAGVDPHVKDELGKLDLTDQGLFDRDYYVLDEGIRRGIPLVTVIGGGYSHDLDELSIRHTIVHRAATKIWNEYNL</sequence>
<keyword evidence="1" id="KW-0378">Hydrolase</keyword>
<dbReference type="GO" id="GO:0004407">
    <property type="term" value="F:histone deacetylase activity"/>
    <property type="evidence" value="ECO:0007669"/>
    <property type="project" value="InterPro"/>
</dbReference>
<dbReference type="GO" id="GO:0040029">
    <property type="term" value="P:epigenetic regulation of gene expression"/>
    <property type="evidence" value="ECO:0007669"/>
    <property type="project" value="TreeGrafter"/>
</dbReference>
<dbReference type="SUPFAM" id="SSF52768">
    <property type="entry name" value="Arginase/deacetylase"/>
    <property type="match status" value="1"/>
</dbReference>
<dbReference type="InterPro" id="IPR044150">
    <property type="entry name" value="HDAC_classIV"/>
</dbReference>